<feature type="transmembrane region" description="Helical" evidence="1">
    <location>
        <begin position="21"/>
        <end position="40"/>
    </location>
</feature>
<feature type="transmembrane region" description="Helical" evidence="1">
    <location>
        <begin position="52"/>
        <end position="74"/>
    </location>
</feature>
<gene>
    <name evidence="2" type="ORF">AML91_18710</name>
    <name evidence="3" type="ORF">SAMN05216191_108173</name>
</gene>
<evidence type="ECO:0000256" key="1">
    <source>
        <dbReference type="SAM" id="Phobius"/>
    </source>
</evidence>
<evidence type="ECO:0000313" key="2">
    <source>
        <dbReference type="EMBL" id="KWX73118.1"/>
    </source>
</evidence>
<protein>
    <submittedName>
        <fullName evidence="3">ABC-2 family transporter protein</fullName>
    </submittedName>
</protein>
<dbReference type="GO" id="GO:0140359">
    <property type="term" value="F:ABC-type transporter activity"/>
    <property type="evidence" value="ECO:0007669"/>
    <property type="project" value="InterPro"/>
</dbReference>
<feature type="transmembrane region" description="Helical" evidence="1">
    <location>
        <begin position="95"/>
        <end position="121"/>
    </location>
</feature>
<keyword evidence="4" id="KW-1185">Reference proteome</keyword>
<evidence type="ECO:0000313" key="4">
    <source>
        <dbReference type="Proteomes" id="UP000070252"/>
    </source>
</evidence>
<organism evidence="3 5">
    <name type="scientific">Paenibacillus jilunlii</name>
    <dbReference type="NCBI Taxonomy" id="682956"/>
    <lineage>
        <taxon>Bacteria</taxon>
        <taxon>Bacillati</taxon>
        <taxon>Bacillota</taxon>
        <taxon>Bacilli</taxon>
        <taxon>Bacillales</taxon>
        <taxon>Paenibacillaceae</taxon>
        <taxon>Paenibacillus</taxon>
    </lineage>
</organism>
<evidence type="ECO:0000313" key="5">
    <source>
        <dbReference type="Proteomes" id="UP000182783"/>
    </source>
</evidence>
<reference evidence="2 4" key="1">
    <citation type="submission" date="2015-08" db="EMBL/GenBank/DDBJ databases">
        <title>Genome of Paenibacillus jilunlii.</title>
        <authorList>
            <person name="Sant'Anna F.H."/>
            <person name="Ambrosini A."/>
            <person name="Souza R."/>
            <person name="Bach E."/>
            <person name="Fernandes G."/>
            <person name="Balsanelli E."/>
            <person name="Baura V.A."/>
            <person name="Pedrosa F.O."/>
            <person name="Souza E.M."/>
            <person name="Passaglia L."/>
        </authorList>
    </citation>
    <scope>NUCLEOTIDE SEQUENCE [LARGE SCALE GENOMIC DNA]</scope>
    <source>
        <strain evidence="2 4">DSM 23019</strain>
    </source>
</reference>
<keyword evidence="1" id="KW-0812">Transmembrane</keyword>
<feature type="transmembrane region" description="Helical" evidence="1">
    <location>
        <begin position="133"/>
        <end position="153"/>
    </location>
</feature>
<name>A0A1G9Q9N5_9BACL</name>
<keyword evidence="1" id="KW-0472">Membrane</keyword>
<keyword evidence="1" id="KW-1133">Transmembrane helix</keyword>
<dbReference type="OrthoDB" id="2388369at2"/>
<dbReference type="Proteomes" id="UP000182783">
    <property type="component" value="Unassembled WGS sequence"/>
</dbReference>
<feature type="transmembrane region" description="Helical" evidence="1">
    <location>
        <begin position="165"/>
        <end position="185"/>
    </location>
</feature>
<feature type="transmembrane region" description="Helical" evidence="1">
    <location>
        <begin position="251"/>
        <end position="270"/>
    </location>
</feature>
<proteinExistence type="predicted"/>
<accession>A0A1G9Q9N5</accession>
<dbReference type="Proteomes" id="UP000070252">
    <property type="component" value="Unassembled WGS sequence"/>
</dbReference>
<reference evidence="3 5" key="2">
    <citation type="submission" date="2016-10" db="EMBL/GenBank/DDBJ databases">
        <authorList>
            <person name="de Groot N.N."/>
        </authorList>
    </citation>
    <scope>NUCLEOTIDE SEQUENCE [LARGE SCALE GENOMIC DNA]</scope>
    <source>
        <strain evidence="3 5">CGMCC 1.10239</strain>
    </source>
</reference>
<dbReference type="EMBL" id="LIPY01000118">
    <property type="protein sequence ID" value="KWX73118.1"/>
    <property type="molecule type" value="Genomic_DNA"/>
</dbReference>
<evidence type="ECO:0000313" key="3">
    <source>
        <dbReference type="EMBL" id="SDM07736.1"/>
    </source>
</evidence>
<dbReference type="GO" id="GO:0005886">
    <property type="term" value="C:plasma membrane"/>
    <property type="evidence" value="ECO:0007669"/>
    <property type="project" value="UniProtKB-SubCell"/>
</dbReference>
<sequence length="276" mass="30926">MNRLLSSHFTRMWKSKTLMSCTVGMMLFAGAMLLVIYRGTRMRETSLQLNELPIFLFTIVIGGFLAAFVSLFLGTEYSDGTIRNKLIVGHRKSGLYLSNLLISFVAGLIFAIVYIVIVMVGSSLVLASFEVDWNMILLSLTSSVLLIMAYASFYTMMSMLFQNKAAVAVTTLITFFVLLIMATQLQSRLSAEEFYLVDTLTDTGKYVQKSVANHNYPRGTERAVYQFLYDFLPTGQANQIAMNNVADFVKLWIYSLVITVMTTVIGLLGFGKKDIK</sequence>
<dbReference type="AlphaFoldDB" id="A0A1G9Q9N5"/>
<dbReference type="EMBL" id="FNGM01000008">
    <property type="protein sequence ID" value="SDM07736.1"/>
    <property type="molecule type" value="Genomic_DNA"/>
</dbReference>